<accession>A0A645H835</accession>
<protein>
    <submittedName>
        <fullName evidence="1">Uncharacterized protein</fullName>
    </submittedName>
</protein>
<sequence>MCIVAPIGSMISRISFGTPMRCAALKLVGRVAIELCVAIDVIDGSIIFLKKDLTASMQPA</sequence>
<reference evidence="1" key="1">
    <citation type="submission" date="2019-08" db="EMBL/GenBank/DDBJ databases">
        <authorList>
            <person name="Kucharzyk K."/>
            <person name="Murdoch R.W."/>
            <person name="Higgins S."/>
            <person name="Loffler F."/>
        </authorList>
    </citation>
    <scope>NUCLEOTIDE SEQUENCE</scope>
</reference>
<gene>
    <name evidence="1" type="ORF">SDC9_182640</name>
</gene>
<dbReference type="AlphaFoldDB" id="A0A645H835"/>
<evidence type="ECO:0000313" key="1">
    <source>
        <dbReference type="EMBL" id="MPN35145.1"/>
    </source>
</evidence>
<proteinExistence type="predicted"/>
<organism evidence="1">
    <name type="scientific">bioreactor metagenome</name>
    <dbReference type="NCBI Taxonomy" id="1076179"/>
    <lineage>
        <taxon>unclassified sequences</taxon>
        <taxon>metagenomes</taxon>
        <taxon>ecological metagenomes</taxon>
    </lineage>
</organism>
<dbReference type="EMBL" id="VSSQ01088544">
    <property type="protein sequence ID" value="MPN35145.1"/>
    <property type="molecule type" value="Genomic_DNA"/>
</dbReference>
<name>A0A645H835_9ZZZZ</name>
<comment type="caution">
    <text evidence="1">The sequence shown here is derived from an EMBL/GenBank/DDBJ whole genome shotgun (WGS) entry which is preliminary data.</text>
</comment>